<reference evidence="6" key="1">
    <citation type="submission" date="2020-10" db="EMBL/GenBank/DDBJ databases">
        <authorList>
            <person name="Kadnikov V."/>
            <person name="Beletsky A.V."/>
            <person name="Mardanov A.V."/>
            <person name="Karnachuk O.V."/>
            <person name="Ravin N.V."/>
        </authorList>
    </citation>
    <scope>NUCLEOTIDE SEQUENCE</scope>
    <source>
        <strain evidence="6">Bu02</strain>
    </source>
</reference>
<dbReference type="Gene3D" id="1.20.1440.20">
    <property type="entry name" value="LemA-like domain"/>
    <property type="match status" value="1"/>
</dbReference>
<dbReference type="EMBL" id="CP062796">
    <property type="protein sequence ID" value="QUL99141.1"/>
    <property type="molecule type" value="Genomic_DNA"/>
</dbReference>
<dbReference type="AlphaFoldDB" id="A0AAT9LDN1"/>
<comment type="subcellular location">
    <subcellularLocation>
        <location evidence="1">Membrane</location>
        <topology evidence="1">Single-pass membrane protein</topology>
    </subcellularLocation>
</comment>
<reference evidence="6" key="2">
    <citation type="journal article" date="2023" name="Biology">
        <title>Prokaryotic Life Associated with Coal-Fire Gas Vents Revealed by Metagenomics.</title>
        <authorList>
            <person name="Kadnikov V.V."/>
            <person name="Mardanov A.V."/>
            <person name="Beletsky A.V."/>
            <person name="Karnachuk O.V."/>
            <person name="Ravin N.V."/>
        </authorList>
    </citation>
    <scope>NUCLEOTIDE SEQUENCE</scope>
    <source>
        <strain evidence="6">Bu02</strain>
    </source>
</reference>
<dbReference type="GO" id="GO:0016020">
    <property type="term" value="C:membrane"/>
    <property type="evidence" value="ECO:0007669"/>
    <property type="project" value="UniProtKB-SubCell"/>
</dbReference>
<dbReference type="InterPro" id="IPR023353">
    <property type="entry name" value="LemA-like_dom_sf"/>
</dbReference>
<evidence type="ECO:0000256" key="1">
    <source>
        <dbReference type="ARBA" id="ARBA00004167"/>
    </source>
</evidence>
<evidence type="ECO:0000256" key="2">
    <source>
        <dbReference type="ARBA" id="ARBA00008854"/>
    </source>
</evidence>
<accession>A0AAT9LDN1</accession>
<proteinExistence type="inferred from homology"/>
<name>A0AAT9LDN1_9FIRM</name>
<keyword evidence="4" id="KW-1133">Transmembrane helix</keyword>
<dbReference type="InterPro" id="IPR007156">
    <property type="entry name" value="MamQ_LemA"/>
</dbReference>
<dbReference type="PANTHER" id="PTHR34478:SF2">
    <property type="entry name" value="MEMBRANE PROTEIN"/>
    <property type="match status" value="1"/>
</dbReference>
<gene>
    <name evidence="6" type="ORF">IMF26_03490</name>
</gene>
<dbReference type="PANTHER" id="PTHR34478">
    <property type="entry name" value="PROTEIN LEMA"/>
    <property type="match status" value="1"/>
</dbReference>
<evidence type="ECO:0000256" key="4">
    <source>
        <dbReference type="ARBA" id="ARBA00022989"/>
    </source>
</evidence>
<dbReference type="Pfam" id="PF04011">
    <property type="entry name" value="LemA"/>
    <property type="match status" value="1"/>
</dbReference>
<organism evidence="6">
    <name type="scientific">Candidatus Fermentithermobacillus carboniphilus</name>
    <dbReference type="NCBI Taxonomy" id="3085328"/>
    <lineage>
        <taxon>Bacteria</taxon>
        <taxon>Bacillati</taxon>
        <taxon>Bacillota</taxon>
        <taxon>Candidatus Fermentithermobacillia</taxon>
        <taxon>Candidatus Fermentithermobacillales</taxon>
        <taxon>Candidatus Fermentithermobacillaceae</taxon>
        <taxon>Candidatus Fermentithermobacillus</taxon>
    </lineage>
</organism>
<comment type="similarity">
    <text evidence="2">Belongs to the LemA family.</text>
</comment>
<keyword evidence="3" id="KW-0812">Transmembrane</keyword>
<protein>
    <submittedName>
        <fullName evidence="6">LemA family protein</fullName>
    </submittedName>
</protein>
<evidence type="ECO:0000313" key="6">
    <source>
        <dbReference type="EMBL" id="QUL99141.1"/>
    </source>
</evidence>
<dbReference type="SUPFAM" id="SSF140478">
    <property type="entry name" value="LemA-like"/>
    <property type="match status" value="1"/>
</dbReference>
<evidence type="ECO:0000256" key="5">
    <source>
        <dbReference type="ARBA" id="ARBA00023136"/>
    </source>
</evidence>
<keyword evidence="5" id="KW-0472">Membrane</keyword>
<dbReference type="KEGG" id="fcz:IMF26_03490"/>
<sequence>MKKSSLILLSILGLVVLLGIWGVSAYNSLVRDQEAIDGQWAQVENQLQRRSDLIPNLVSTVKGYAQHEEEVFTAIAEARAKLNSGTVDDRVKAAGEFESALARLLVIVEQYPQLKADTQFQKLMDELTGTENRLSIERMRFNEAVKLFNTKVKQFPMVIFARLAGFEPRAYFEVPEGAKQAPQVNFSK</sequence>
<evidence type="ECO:0000256" key="3">
    <source>
        <dbReference type="ARBA" id="ARBA00022692"/>
    </source>
</evidence>